<feature type="coiled-coil region" evidence="1">
    <location>
        <begin position="196"/>
        <end position="223"/>
    </location>
</feature>
<evidence type="ECO:0000256" key="2">
    <source>
        <dbReference type="SAM" id="MobiDB-lite"/>
    </source>
</evidence>
<accession>A0A081KE49</accession>
<feature type="compositionally biased region" description="Polar residues" evidence="2">
    <location>
        <begin position="46"/>
        <end position="63"/>
    </location>
</feature>
<sequence>MEGVIMSNPIGETGNTQTTTTSPVTTTTGTESTGSGSTVSSGFSTENSVSQTEGAGSENSQGGVSLDSPEETSATSTNLLQQAFKSRLEGFRSVFSNFNAQFTTGQIDLSDTQTLLLVFRGLISDIKALNNAENIDSVSSERQLLQAQRAEISKTQIEIDKSQAVIDTKNLELQGKQQTLTSKQSINTEGMTDTEKAQLQSEIDTLQSEIAALSGEISTLESQNQTRRVQVAIRQALLVITQSSELIAGAFAVTQVKSEEDEDLETGEEKLDALERELQELDALFSREELKVRLAKEILSDFNQEVIRESDRYSESIQPQGLAAELKALLSPQVVSNLFSVFSAQDTSALAAVSSQASPSEQQLADAAEGLALILLAEPSVTASEENPVDQPYLGDSISLEGANNPQAFALLLLRERMADIQEAQGKNSGGIVVDSVGANQLAQWLEAEREVDAMVVETTKDRERSEAAISKSQPV</sequence>
<proteinExistence type="predicted"/>
<dbReference type="AlphaFoldDB" id="A0A081KE49"/>
<dbReference type="EMBL" id="JOJP01000001">
    <property type="protein sequence ID" value="KEI72425.1"/>
    <property type="molecule type" value="Genomic_DNA"/>
</dbReference>
<name>A0A081KE49_9GAMM</name>
<organism evidence="3 4">
    <name type="scientific">Endozoicomonas elysicola</name>
    <dbReference type="NCBI Taxonomy" id="305900"/>
    <lineage>
        <taxon>Bacteria</taxon>
        <taxon>Pseudomonadati</taxon>
        <taxon>Pseudomonadota</taxon>
        <taxon>Gammaproteobacteria</taxon>
        <taxon>Oceanospirillales</taxon>
        <taxon>Endozoicomonadaceae</taxon>
        <taxon>Endozoicomonas</taxon>
    </lineage>
</organism>
<comment type="caution">
    <text evidence="3">The sequence shown here is derived from an EMBL/GenBank/DDBJ whole genome shotgun (WGS) entry which is preliminary data.</text>
</comment>
<dbReference type="STRING" id="305900.GV64_18355"/>
<dbReference type="Proteomes" id="UP000027997">
    <property type="component" value="Unassembled WGS sequence"/>
</dbReference>
<evidence type="ECO:0000256" key="1">
    <source>
        <dbReference type="SAM" id="Coils"/>
    </source>
</evidence>
<feature type="coiled-coil region" evidence="1">
    <location>
        <begin position="257"/>
        <end position="291"/>
    </location>
</feature>
<evidence type="ECO:0000313" key="3">
    <source>
        <dbReference type="EMBL" id="KEI72425.1"/>
    </source>
</evidence>
<keyword evidence="4" id="KW-1185">Reference proteome</keyword>
<protein>
    <submittedName>
        <fullName evidence="3">Uncharacterized protein</fullName>
    </submittedName>
</protein>
<feature type="region of interest" description="Disordered" evidence="2">
    <location>
        <begin position="1"/>
        <end position="76"/>
    </location>
</feature>
<reference evidence="3 4" key="1">
    <citation type="submission" date="2014-06" db="EMBL/GenBank/DDBJ databases">
        <title>Whole Genome Sequences of Three Symbiotic Endozoicomonas Bacteria.</title>
        <authorList>
            <person name="Neave M.J."/>
            <person name="Apprill A."/>
            <person name="Voolstra C.R."/>
        </authorList>
    </citation>
    <scope>NUCLEOTIDE SEQUENCE [LARGE SCALE GENOMIC DNA]</scope>
    <source>
        <strain evidence="3 4">DSM 22380</strain>
    </source>
</reference>
<evidence type="ECO:0000313" key="4">
    <source>
        <dbReference type="Proteomes" id="UP000027997"/>
    </source>
</evidence>
<keyword evidence="1" id="KW-0175">Coiled coil</keyword>
<gene>
    <name evidence="3" type="ORF">GV64_18355</name>
</gene>
<feature type="compositionally biased region" description="Low complexity" evidence="2">
    <location>
        <begin position="11"/>
        <end position="45"/>
    </location>
</feature>